<comment type="function">
    <text evidence="1">Binds the second messenger bis-(3'-5') cyclic dimeric guanosine monophosphate (c-di-GMP). Can bind two c-di-GMP molecules per monomer. May play a role in bacterial second-messenger regulated processes. Binding to c-di-GMP induces a conformational change of the C- and N-termini resulting in the exposure of a highly negative surface on one side of the protein to a possible effector protein.</text>
</comment>
<accession>A0A2S2E1L3</accession>
<evidence type="ECO:0000259" key="2">
    <source>
        <dbReference type="Pfam" id="PF07238"/>
    </source>
</evidence>
<dbReference type="Proteomes" id="UP000245728">
    <property type="component" value="Chromosome"/>
</dbReference>
<dbReference type="GO" id="GO:0035438">
    <property type="term" value="F:cyclic-di-GMP binding"/>
    <property type="evidence" value="ECO:0007669"/>
    <property type="project" value="InterPro"/>
</dbReference>
<comment type="subunit">
    <text evidence="1">Monomer in both c-di-GMP-bound and free forms.</text>
</comment>
<evidence type="ECO:0000256" key="1">
    <source>
        <dbReference type="PIRNR" id="PIRNR028141"/>
    </source>
</evidence>
<dbReference type="SUPFAM" id="SSF141371">
    <property type="entry name" value="PilZ domain-like"/>
    <property type="match status" value="1"/>
</dbReference>
<dbReference type="InterPro" id="IPR027021">
    <property type="entry name" value="C-di-GMP_BP_PA4608"/>
</dbReference>
<dbReference type="RefSeq" id="WP_109339059.1">
    <property type="nucleotide sequence ID" value="NZ_CP029347.1"/>
</dbReference>
<keyword evidence="1" id="KW-0973">c-di-GMP</keyword>
<dbReference type="Pfam" id="PF07238">
    <property type="entry name" value="PilZ"/>
    <property type="match status" value="1"/>
</dbReference>
<dbReference type="PIRSF" id="PIRSF028141">
    <property type="entry name" value="C-di-GMP_BP_PA4608"/>
    <property type="match status" value="1"/>
</dbReference>
<evidence type="ECO:0000313" key="4">
    <source>
        <dbReference type="Proteomes" id="UP000245728"/>
    </source>
</evidence>
<dbReference type="AlphaFoldDB" id="A0A2S2E1L3"/>
<proteinExistence type="predicted"/>
<protein>
    <recommendedName>
        <fullName evidence="1">Cyclic diguanosine monophosphate-binding protein</fullName>
        <shortName evidence="1">c-di-GMP-binding protein</shortName>
    </recommendedName>
    <alternativeName>
        <fullName evidence="1">Pilz domain-containing protein</fullName>
    </alternativeName>
</protein>
<evidence type="ECO:0000313" key="3">
    <source>
        <dbReference type="EMBL" id="AWL11412.1"/>
    </source>
</evidence>
<name>A0A2S2E1L3_9ALTE</name>
<sequence>MDRRHFTRIPFPAPGEVRQEQLVLSCQLDDLSLKGVLLECPDNTQLNPELPVLLKLTLPNNEPIILEGDIRHQEGEQLGLHITLIDIDSASRLRRIVELNTGDESLLKRELSKLLSDSS</sequence>
<dbReference type="Gene3D" id="2.40.10.220">
    <property type="entry name" value="predicted glycosyltransferase like domains"/>
    <property type="match status" value="1"/>
</dbReference>
<keyword evidence="1" id="KW-0547">Nucleotide-binding</keyword>
<dbReference type="InterPro" id="IPR009875">
    <property type="entry name" value="PilZ_domain"/>
</dbReference>
<dbReference type="EMBL" id="CP029347">
    <property type="protein sequence ID" value="AWL11412.1"/>
    <property type="molecule type" value="Genomic_DNA"/>
</dbReference>
<dbReference type="KEGG" id="salh:HMF8227_00917"/>
<dbReference type="OrthoDB" id="5298508at2"/>
<gene>
    <name evidence="3" type="ORF">HMF8227_00917</name>
</gene>
<organism evidence="3 4">
    <name type="scientific">Saliniradius amylolyticus</name>
    <dbReference type="NCBI Taxonomy" id="2183582"/>
    <lineage>
        <taxon>Bacteria</taxon>
        <taxon>Pseudomonadati</taxon>
        <taxon>Pseudomonadota</taxon>
        <taxon>Gammaproteobacteria</taxon>
        <taxon>Alteromonadales</taxon>
        <taxon>Alteromonadaceae</taxon>
        <taxon>Saliniradius</taxon>
    </lineage>
</organism>
<feature type="domain" description="PilZ" evidence="2">
    <location>
        <begin position="2"/>
        <end position="98"/>
    </location>
</feature>
<reference evidence="3 4" key="1">
    <citation type="submission" date="2018-05" db="EMBL/GenBank/DDBJ databases">
        <title>Salinimonas sp. HMF8227 Genome sequencing and assembly.</title>
        <authorList>
            <person name="Kang H."/>
            <person name="Kang J."/>
            <person name="Cha I."/>
            <person name="Kim H."/>
            <person name="Joh K."/>
        </authorList>
    </citation>
    <scope>NUCLEOTIDE SEQUENCE [LARGE SCALE GENOMIC DNA]</scope>
    <source>
        <strain evidence="3 4">HMF8227</strain>
    </source>
</reference>
<keyword evidence="4" id="KW-1185">Reference proteome</keyword>